<comment type="caution">
    <text evidence="1">The sequence shown here is derived from an EMBL/GenBank/DDBJ whole genome shotgun (WGS) entry which is preliminary data.</text>
</comment>
<dbReference type="EMBL" id="LBTR01000036">
    <property type="protein sequence ID" value="KKQ43985.1"/>
    <property type="molecule type" value="Genomic_DNA"/>
</dbReference>
<organism evidence="1 2">
    <name type="scientific">Candidatus Woesebacteria bacterium GW2011_GWA1_37_8</name>
    <dbReference type="NCBI Taxonomy" id="1618546"/>
    <lineage>
        <taxon>Bacteria</taxon>
        <taxon>Candidatus Woeseibacteriota</taxon>
    </lineage>
</organism>
<protein>
    <submittedName>
        <fullName evidence="1">Uncharacterized protein</fullName>
    </submittedName>
</protein>
<dbReference type="AlphaFoldDB" id="A0A0G0HZA3"/>
<name>A0A0G0HZA3_9BACT</name>
<dbReference type="InterPro" id="IPR036188">
    <property type="entry name" value="FAD/NAD-bd_sf"/>
</dbReference>
<evidence type="ECO:0000313" key="2">
    <source>
        <dbReference type="Proteomes" id="UP000034603"/>
    </source>
</evidence>
<dbReference type="Gene3D" id="3.50.50.60">
    <property type="entry name" value="FAD/NAD(P)-binding domain"/>
    <property type="match status" value="1"/>
</dbReference>
<dbReference type="Proteomes" id="UP000034603">
    <property type="component" value="Unassembled WGS sequence"/>
</dbReference>
<proteinExistence type="predicted"/>
<feature type="non-terminal residue" evidence="1">
    <location>
        <position position="1"/>
    </location>
</feature>
<sequence length="124" mass="14925">YLFLIIDRPKVTKDQWIYFPDKEIPLFRFSEMKNFSSEMAPKDKTSLFVEYFCWQGDKMVVILVANNKLGFITEMKLWYSDNEENDWEAFNTFKMVPSKDKIRVRFKDQYGNISQVFSANVEFK</sequence>
<accession>A0A0G0HZA3</accession>
<gene>
    <name evidence="1" type="ORF">US62_C0036G0001</name>
</gene>
<reference evidence="1 2" key="1">
    <citation type="journal article" date="2015" name="Nature">
        <title>rRNA introns, odd ribosomes, and small enigmatic genomes across a large radiation of phyla.</title>
        <authorList>
            <person name="Brown C.T."/>
            <person name="Hug L.A."/>
            <person name="Thomas B.C."/>
            <person name="Sharon I."/>
            <person name="Castelle C.J."/>
            <person name="Singh A."/>
            <person name="Wilkins M.J."/>
            <person name="Williams K.H."/>
            <person name="Banfield J.F."/>
        </authorList>
    </citation>
    <scope>NUCLEOTIDE SEQUENCE [LARGE SCALE GENOMIC DNA]</scope>
</reference>
<evidence type="ECO:0000313" key="1">
    <source>
        <dbReference type="EMBL" id="KKQ43985.1"/>
    </source>
</evidence>